<dbReference type="PANTHER" id="PTHR46943:SF1">
    <property type="entry name" value="PENTRAXIN-RELATED PROTEIN PTX3"/>
    <property type="match status" value="1"/>
</dbReference>
<accession>A0A1I2JP83</accession>
<evidence type="ECO:0000313" key="7">
    <source>
        <dbReference type="Proteomes" id="UP000199323"/>
    </source>
</evidence>
<dbReference type="SMART" id="SM00560">
    <property type="entry name" value="LamGL"/>
    <property type="match status" value="2"/>
</dbReference>
<proteinExistence type="predicted"/>
<gene>
    <name evidence="6" type="ORF">SAMN05216251_118114</name>
</gene>
<keyword evidence="2" id="KW-1015">Disulfide bond</keyword>
<dbReference type="GO" id="GO:0030246">
    <property type="term" value="F:carbohydrate binding"/>
    <property type="evidence" value="ECO:0007669"/>
    <property type="project" value="UniProtKB-KW"/>
</dbReference>
<keyword evidence="7" id="KW-1185">Reference proteome</keyword>
<feature type="region of interest" description="Disordered" evidence="3">
    <location>
        <begin position="53"/>
        <end position="89"/>
    </location>
</feature>
<feature type="domain" description="LamG-like jellyroll fold" evidence="5">
    <location>
        <begin position="1013"/>
        <end position="1181"/>
    </location>
</feature>
<evidence type="ECO:0000313" key="6">
    <source>
        <dbReference type="EMBL" id="SFF54947.1"/>
    </source>
</evidence>
<organism evidence="6 7">
    <name type="scientific">Actinacidiphila alni</name>
    <dbReference type="NCBI Taxonomy" id="380248"/>
    <lineage>
        <taxon>Bacteria</taxon>
        <taxon>Bacillati</taxon>
        <taxon>Actinomycetota</taxon>
        <taxon>Actinomycetes</taxon>
        <taxon>Kitasatosporales</taxon>
        <taxon>Streptomycetaceae</taxon>
        <taxon>Actinacidiphila</taxon>
    </lineage>
</organism>
<feature type="region of interest" description="Disordered" evidence="3">
    <location>
        <begin position="247"/>
        <end position="284"/>
    </location>
</feature>
<evidence type="ECO:0000256" key="4">
    <source>
        <dbReference type="SAM" id="SignalP"/>
    </source>
</evidence>
<dbReference type="PANTHER" id="PTHR46943">
    <property type="entry name" value="PENTRAXIN-RELATED PROTEIN PTX3"/>
    <property type="match status" value="1"/>
</dbReference>
<dbReference type="Pfam" id="PF13385">
    <property type="entry name" value="Laminin_G_3"/>
    <property type="match status" value="2"/>
</dbReference>
<protein>
    <submittedName>
        <fullName evidence="6">Concanavalin A-like lectin/glucanases superfamily protein</fullName>
    </submittedName>
</protein>
<feature type="chain" id="PRO_5038420114" evidence="4">
    <location>
        <begin position="31"/>
        <end position="1198"/>
    </location>
</feature>
<reference evidence="6 7" key="1">
    <citation type="submission" date="2016-10" db="EMBL/GenBank/DDBJ databases">
        <authorList>
            <person name="de Groot N.N."/>
        </authorList>
    </citation>
    <scope>NUCLEOTIDE SEQUENCE [LARGE SCALE GENOMIC DNA]</scope>
    <source>
        <strain evidence="6 7">CGMCC 4.3510</strain>
    </source>
</reference>
<dbReference type="GO" id="GO:0006955">
    <property type="term" value="P:immune response"/>
    <property type="evidence" value="ECO:0007669"/>
    <property type="project" value="InterPro"/>
</dbReference>
<dbReference type="InterPro" id="IPR042837">
    <property type="entry name" value="PTX3"/>
</dbReference>
<evidence type="ECO:0000256" key="2">
    <source>
        <dbReference type="ARBA" id="ARBA00023157"/>
    </source>
</evidence>
<sequence>MGFVGGRRQHARKAWLAVVALCVQPLVAVAGHVAVAGSMPTAADVSARDLSPEAAASKQAAESGDPVEVASETTPTERITAQPDGTFKLDASTTPVRARQGNAWVPIDTTLQSQPDHTIRPRAAAVDMTFSGGGSDPLATVTSDGKTYSITAPWTLPAPTVSGATATYPSVLPDVDLVVSAGADGFAENVVVKTREAAQNPQLAALRFPVALSGLTVKQLSSGGAALMDSTGRSLFTTGTALQWDSAPAEQASGLQKTNRDAASVATDDDATNDPTPGSRTTAMGVSIDNTAMTVTPDQAFLADADTVYPVVLDPQTTGNHLAGWTALWSNGTMASTSFWDTKHSLGVGYDAYVDNKKVRSLYQFDTHGVSGKQVLEATFTAEEVWSANCTPKNVDLWRTSSISQSTTWNKPPKWYTKVDNQSAAKGYSSACPGGNLSFNAKGAVAASAGQSSGTTTLGLRVSDADDDDPIAWKQFASPNDAIPTLSVTFVSAPEEPTNLRMSDPNVGCGTESHPSVIHDVTPTLAAAPKSSDGSQATLRPNFRVRTPGGVEIANGHPSAWTASGTSGTWTVSGLTDGATYHFQARSEYQYNWSGHSGSMYSEWSKYCYFTIDTTAPPKPVISPAAVKGIYLGCATPLDEDDCTAYGGVGVAGDFLISAGASDVLTYIYQLNGGRLVQKTFKSPTPSLTIEMTPDVRGVNELQVETLDAAGNRSSSGFFDFKVAAGAPAVDTWSFDEGTGTSAADSVGGHTATLGGGATWSSRARLGKSLITNGSTAYATAPATGLDSSHSFTVGGWADLVGSTQNSVIVSQTGTNGTSFALYYSASYKAWVFNRYTSDSATPTIVRSVSTATPVPGVWTHLLGVYDEQAQTIQLYVNGVPQGDPVSFTTPWKASGSLQIGRSKIGGEYSDYANSRIDEVNFWNRILADDEVADLQSMAVGPNTQARPALVADWELNETSGSTAADGTPYANTGTVGADATWVNDDTMGNVLQLGGSVNSYVNSPGATVDSQGDFTVSAWVRLNPDSLADTSTSHTVRVTGQSGSVRDSWGLWYSQAAGQSQGVWVFGRTSADTTTATTTTAPDDVVAGKLVDPGEWTMVTGVYDGAHAQMYLFVNGVPQNVSGSDGNTESIGKGTTFANPWQAKGDLSIGRGRTSNGSYGDATTGLVSKVKVWTGVMSPAAINQMYTDDYHITWPDE</sequence>
<dbReference type="Gene3D" id="2.60.120.200">
    <property type="match status" value="2"/>
</dbReference>
<evidence type="ECO:0000256" key="1">
    <source>
        <dbReference type="ARBA" id="ARBA00022729"/>
    </source>
</evidence>
<dbReference type="InterPro" id="IPR006558">
    <property type="entry name" value="LamG-like"/>
</dbReference>
<dbReference type="SUPFAM" id="SSF49899">
    <property type="entry name" value="Concanavalin A-like lectins/glucanases"/>
    <property type="match status" value="2"/>
</dbReference>
<name>A0A1I2JP83_9ACTN</name>
<feature type="domain" description="LamG-like jellyroll fold" evidence="5">
    <location>
        <begin position="790"/>
        <end position="930"/>
    </location>
</feature>
<evidence type="ECO:0000259" key="5">
    <source>
        <dbReference type="SMART" id="SM00560"/>
    </source>
</evidence>
<dbReference type="InterPro" id="IPR013320">
    <property type="entry name" value="ConA-like_dom_sf"/>
</dbReference>
<dbReference type="EMBL" id="FONG01000018">
    <property type="protein sequence ID" value="SFF54947.1"/>
    <property type="molecule type" value="Genomic_DNA"/>
</dbReference>
<feature type="signal peptide" evidence="4">
    <location>
        <begin position="1"/>
        <end position="30"/>
    </location>
</feature>
<dbReference type="STRING" id="380248.SAMN05216251_118114"/>
<dbReference type="AlphaFoldDB" id="A0A1I2JP83"/>
<evidence type="ECO:0000256" key="3">
    <source>
        <dbReference type="SAM" id="MobiDB-lite"/>
    </source>
</evidence>
<dbReference type="Proteomes" id="UP000199323">
    <property type="component" value="Unassembled WGS sequence"/>
</dbReference>
<keyword evidence="1 4" id="KW-0732">Signal</keyword>
<keyword evidence="6" id="KW-0430">Lectin</keyword>